<name>A0A1H8PYB6_9GAMM</name>
<dbReference type="GO" id="GO:0016787">
    <property type="term" value="F:hydrolase activity"/>
    <property type="evidence" value="ECO:0007669"/>
    <property type="project" value="UniProtKB-KW"/>
</dbReference>
<evidence type="ECO:0000313" key="2">
    <source>
        <dbReference type="EMBL" id="SEO46920.1"/>
    </source>
</evidence>
<dbReference type="InterPro" id="IPR029058">
    <property type="entry name" value="AB_hydrolase_fold"/>
</dbReference>
<keyword evidence="3" id="KW-1185">Reference proteome</keyword>
<dbReference type="PANTHER" id="PTHR37017:SF11">
    <property type="entry name" value="ESTERASE_LIPASE_THIOESTERASE DOMAIN-CONTAINING PROTEIN"/>
    <property type="match status" value="1"/>
</dbReference>
<sequence>MSARNYLLVPGAWTGAWVWHYVEQALRARRQNARSMTLSGLETLDGDVSAIRLSTHVQEVMQYIHERDLQDVILVGHGYGGLVIGQVADLQRERIAHTVYVDASLPRDRHSMVDTIGLDPAHEARRISANNGRWPAPDAEALQQEAGLSTEHARFLSERLVGHPGHAVTDPAVLDRPLHHQAGTVITSDTATTPDHPNHWRTYHLDAGPWPMLSAPLELTSLLTHRSAGPEAACKAG</sequence>
<gene>
    <name evidence="2" type="ORF">SAMN04488052_101233</name>
</gene>
<dbReference type="Pfam" id="PF12697">
    <property type="entry name" value="Abhydrolase_6"/>
    <property type="match status" value="1"/>
</dbReference>
<dbReference type="EMBL" id="FOEG01000001">
    <property type="protein sequence ID" value="SEO46920.1"/>
    <property type="molecule type" value="Genomic_DNA"/>
</dbReference>
<protein>
    <submittedName>
        <fullName evidence="2">Alpha/beta hydrolase family protein</fullName>
    </submittedName>
</protein>
<dbReference type="PANTHER" id="PTHR37017">
    <property type="entry name" value="AB HYDROLASE-1 DOMAIN-CONTAINING PROTEIN-RELATED"/>
    <property type="match status" value="1"/>
</dbReference>
<dbReference type="Gene3D" id="3.40.50.1820">
    <property type="entry name" value="alpha/beta hydrolase"/>
    <property type="match status" value="1"/>
</dbReference>
<dbReference type="STRING" id="406100.SAMN04488052_101233"/>
<evidence type="ECO:0000313" key="3">
    <source>
        <dbReference type="Proteomes" id="UP000199657"/>
    </source>
</evidence>
<feature type="domain" description="AB hydrolase-1" evidence="1">
    <location>
        <begin position="7"/>
        <end position="218"/>
    </location>
</feature>
<dbReference type="SUPFAM" id="SSF53474">
    <property type="entry name" value="alpha/beta-Hydrolases"/>
    <property type="match status" value="1"/>
</dbReference>
<keyword evidence="2" id="KW-0378">Hydrolase</keyword>
<organism evidence="2 3">
    <name type="scientific">Aquisalimonas asiatica</name>
    <dbReference type="NCBI Taxonomy" id="406100"/>
    <lineage>
        <taxon>Bacteria</taxon>
        <taxon>Pseudomonadati</taxon>
        <taxon>Pseudomonadota</taxon>
        <taxon>Gammaproteobacteria</taxon>
        <taxon>Chromatiales</taxon>
        <taxon>Ectothiorhodospiraceae</taxon>
        <taxon>Aquisalimonas</taxon>
    </lineage>
</organism>
<reference evidence="2 3" key="1">
    <citation type="submission" date="2016-10" db="EMBL/GenBank/DDBJ databases">
        <authorList>
            <person name="de Groot N.N."/>
        </authorList>
    </citation>
    <scope>NUCLEOTIDE SEQUENCE [LARGE SCALE GENOMIC DNA]</scope>
    <source>
        <strain evidence="2 3">CGMCC 1.6291</strain>
    </source>
</reference>
<dbReference type="RefSeq" id="WP_091639197.1">
    <property type="nucleotide sequence ID" value="NZ_FOEG01000001.1"/>
</dbReference>
<proteinExistence type="predicted"/>
<dbReference type="InterPro" id="IPR052897">
    <property type="entry name" value="Sec-Metab_Biosynth_Hydrolase"/>
</dbReference>
<dbReference type="AlphaFoldDB" id="A0A1H8PYB6"/>
<dbReference type="OrthoDB" id="5724113at2"/>
<evidence type="ECO:0000259" key="1">
    <source>
        <dbReference type="Pfam" id="PF12697"/>
    </source>
</evidence>
<accession>A0A1H8PYB6</accession>
<dbReference type="InterPro" id="IPR000073">
    <property type="entry name" value="AB_hydrolase_1"/>
</dbReference>
<dbReference type="Proteomes" id="UP000199657">
    <property type="component" value="Unassembled WGS sequence"/>
</dbReference>